<gene>
    <name evidence="2" type="ORF">NX782_17380</name>
</gene>
<dbReference type="EMBL" id="JANUGX010000021">
    <property type="protein sequence ID" value="MCS0590964.1"/>
    <property type="molecule type" value="Genomic_DNA"/>
</dbReference>
<keyword evidence="3" id="KW-1185">Reference proteome</keyword>
<name>A0ABT2A9S9_9BURK</name>
<evidence type="ECO:0000313" key="3">
    <source>
        <dbReference type="Proteomes" id="UP001205560"/>
    </source>
</evidence>
<evidence type="ECO:0000256" key="1">
    <source>
        <dbReference type="SAM" id="MobiDB-lite"/>
    </source>
</evidence>
<dbReference type="Pfam" id="PF11306">
    <property type="entry name" value="DUF3108"/>
    <property type="match status" value="1"/>
</dbReference>
<organism evidence="2 3">
    <name type="scientific">Massilia norwichensis</name>
    <dbReference type="NCBI Taxonomy" id="1442366"/>
    <lineage>
        <taxon>Bacteria</taxon>
        <taxon>Pseudomonadati</taxon>
        <taxon>Pseudomonadota</taxon>
        <taxon>Betaproteobacteria</taxon>
        <taxon>Burkholderiales</taxon>
        <taxon>Oxalobacteraceae</taxon>
        <taxon>Telluria group</taxon>
        <taxon>Massilia</taxon>
    </lineage>
</organism>
<reference evidence="2 3" key="1">
    <citation type="submission" date="2022-08" db="EMBL/GenBank/DDBJ databases">
        <title>Reclassification of Massilia species as members of the genera Telluria, Duganella, Pseudoduganella, Mokoshia gen. nov. and Zemynaea gen. nov. using orthogonal and non-orthogonal genome-based approaches.</title>
        <authorList>
            <person name="Bowman J.P."/>
        </authorList>
    </citation>
    <scope>NUCLEOTIDE SEQUENCE [LARGE SCALE GENOMIC DNA]</scope>
    <source>
        <strain evidence="2 3">LMG 28164</strain>
    </source>
</reference>
<dbReference type="Proteomes" id="UP001205560">
    <property type="component" value="Unassembled WGS sequence"/>
</dbReference>
<dbReference type="InterPro" id="IPR021457">
    <property type="entry name" value="DUF3108"/>
</dbReference>
<sequence length="325" mass="33730">MKIAALLSRHRRLLVLCGLSACAHLLLLELAARRTPAAPPRPVLREAIALRLAPPPSPAVAAPPPRAAAGAPQDTVRPRARAAVPQPPSVVAPRAGSTQAAVAAVAGPPLMSANPGAYRADLPPPARLAYRWRDGAGGDGPAYLDWRRDGGGYRLELDGILGRLSSQGLSGDTGMEPARASETHAGREEAIGFDTRTGTIAFEASGASTPATLGVQDRASVLVQLAAIGRAAPGQFPDTVRIPVAGADAVRVEEYQLLGEESVDTGIGTLAAWHLAQLTAPGQPRLELWLAPTQDWLPVQLRLTRADGSVSTQVLASAERAAAQP</sequence>
<feature type="region of interest" description="Disordered" evidence="1">
    <location>
        <begin position="56"/>
        <end position="77"/>
    </location>
</feature>
<protein>
    <submittedName>
        <fullName evidence="2">DUF3108 domain-containing protein</fullName>
    </submittedName>
</protein>
<accession>A0ABT2A9S9</accession>
<proteinExistence type="predicted"/>
<comment type="caution">
    <text evidence="2">The sequence shown here is derived from an EMBL/GenBank/DDBJ whole genome shotgun (WGS) entry which is preliminary data.</text>
</comment>
<evidence type="ECO:0000313" key="2">
    <source>
        <dbReference type="EMBL" id="MCS0590964.1"/>
    </source>
</evidence>
<dbReference type="RefSeq" id="WP_258846736.1">
    <property type="nucleotide sequence ID" value="NZ_JANUGX010000021.1"/>
</dbReference>
<feature type="compositionally biased region" description="Pro residues" evidence="1">
    <location>
        <begin position="56"/>
        <end position="66"/>
    </location>
</feature>